<protein>
    <recommendedName>
        <fullName evidence="3">histidine kinase</fullName>
        <ecNumber evidence="3">2.7.13.3</ecNumber>
    </recommendedName>
</protein>
<keyword evidence="5" id="KW-0808">Transferase</keyword>
<dbReference type="Gene3D" id="1.10.287.130">
    <property type="match status" value="1"/>
</dbReference>
<accession>A0A8J7CIX1</accession>
<evidence type="ECO:0000256" key="8">
    <source>
        <dbReference type="SAM" id="Phobius"/>
    </source>
</evidence>
<keyword evidence="7" id="KW-0902">Two-component regulatory system</keyword>
<feature type="transmembrane region" description="Helical" evidence="8">
    <location>
        <begin position="12"/>
        <end position="34"/>
    </location>
</feature>
<reference evidence="11" key="1">
    <citation type="submission" date="2020-09" db="EMBL/GenBank/DDBJ databases">
        <title>A novel bacterium of genus Mangrovicoccus, isolated from South China Sea.</title>
        <authorList>
            <person name="Huang H."/>
            <person name="Mo K."/>
            <person name="Hu Y."/>
        </authorList>
    </citation>
    <scope>NUCLEOTIDE SEQUENCE</scope>
    <source>
        <strain evidence="11">HB182678</strain>
    </source>
</reference>
<dbReference type="Pfam" id="PF00672">
    <property type="entry name" value="HAMP"/>
    <property type="match status" value="1"/>
</dbReference>
<dbReference type="EC" id="2.7.13.3" evidence="3"/>
<dbReference type="InterPro" id="IPR004358">
    <property type="entry name" value="Sig_transdc_His_kin-like_C"/>
</dbReference>
<evidence type="ECO:0000256" key="6">
    <source>
        <dbReference type="ARBA" id="ARBA00022777"/>
    </source>
</evidence>
<dbReference type="InterPro" id="IPR036097">
    <property type="entry name" value="HisK_dim/P_sf"/>
</dbReference>
<dbReference type="PRINTS" id="PR00344">
    <property type="entry name" value="BCTRLSENSOR"/>
</dbReference>
<feature type="transmembrane region" description="Helical" evidence="8">
    <location>
        <begin position="188"/>
        <end position="210"/>
    </location>
</feature>
<gene>
    <name evidence="11" type="ORF">ICN82_02155</name>
</gene>
<evidence type="ECO:0000256" key="3">
    <source>
        <dbReference type="ARBA" id="ARBA00012438"/>
    </source>
</evidence>
<dbReference type="InterPro" id="IPR005467">
    <property type="entry name" value="His_kinase_dom"/>
</dbReference>
<evidence type="ECO:0000256" key="2">
    <source>
        <dbReference type="ARBA" id="ARBA00004370"/>
    </source>
</evidence>
<dbReference type="AlphaFoldDB" id="A0A8J7CIX1"/>
<dbReference type="InterPro" id="IPR003661">
    <property type="entry name" value="HisK_dim/P_dom"/>
</dbReference>
<evidence type="ECO:0000259" key="10">
    <source>
        <dbReference type="PROSITE" id="PS50885"/>
    </source>
</evidence>
<dbReference type="PROSITE" id="PS50885">
    <property type="entry name" value="HAMP"/>
    <property type="match status" value="1"/>
</dbReference>
<keyword evidence="12" id="KW-1185">Reference proteome</keyword>
<dbReference type="SMART" id="SM00387">
    <property type="entry name" value="HATPase_c"/>
    <property type="match status" value="1"/>
</dbReference>
<keyword evidence="8" id="KW-0812">Transmembrane</keyword>
<evidence type="ECO:0000259" key="9">
    <source>
        <dbReference type="PROSITE" id="PS50109"/>
    </source>
</evidence>
<dbReference type="PANTHER" id="PTHR43711">
    <property type="entry name" value="TWO-COMPONENT HISTIDINE KINASE"/>
    <property type="match status" value="1"/>
</dbReference>
<dbReference type="EMBL" id="JACVXA010000004">
    <property type="protein sequence ID" value="MBE3637006.1"/>
    <property type="molecule type" value="Genomic_DNA"/>
</dbReference>
<organism evidence="11 12">
    <name type="scientific">Mangrovicoccus algicola</name>
    <dbReference type="NCBI Taxonomy" id="2771008"/>
    <lineage>
        <taxon>Bacteria</taxon>
        <taxon>Pseudomonadati</taxon>
        <taxon>Pseudomonadota</taxon>
        <taxon>Alphaproteobacteria</taxon>
        <taxon>Rhodobacterales</taxon>
        <taxon>Paracoccaceae</taxon>
        <taxon>Mangrovicoccus</taxon>
    </lineage>
</organism>
<dbReference type="Proteomes" id="UP000609121">
    <property type="component" value="Unassembled WGS sequence"/>
</dbReference>
<proteinExistence type="predicted"/>
<evidence type="ECO:0000313" key="12">
    <source>
        <dbReference type="Proteomes" id="UP000609121"/>
    </source>
</evidence>
<dbReference type="Gene3D" id="6.10.340.10">
    <property type="match status" value="1"/>
</dbReference>
<dbReference type="SUPFAM" id="SSF55874">
    <property type="entry name" value="ATPase domain of HSP90 chaperone/DNA topoisomerase II/histidine kinase"/>
    <property type="match status" value="1"/>
</dbReference>
<dbReference type="CDD" id="cd00082">
    <property type="entry name" value="HisKA"/>
    <property type="match status" value="1"/>
</dbReference>
<feature type="domain" description="HAMP" evidence="10">
    <location>
        <begin position="212"/>
        <end position="263"/>
    </location>
</feature>
<dbReference type="Pfam" id="PF02518">
    <property type="entry name" value="HATPase_c"/>
    <property type="match status" value="1"/>
</dbReference>
<dbReference type="Pfam" id="PF00512">
    <property type="entry name" value="HisKA"/>
    <property type="match status" value="1"/>
</dbReference>
<dbReference type="SMART" id="SM00388">
    <property type="entry name" value="HisKA"/>
    <property type="match status" value="1"/>
</dbReference>
<keyword evidence="8" id="KW-0472">Membrane</keyword>
<evidence type="ECO:0000256" key="5">
    <source>
        <dbReference type="ARBA" id="ARBA00022679"/>
    </source>
</evidence>
<keyword evidence="6" id="KW-0418">Kinase</keyword>
<dbReference type="InterPro" id="IPR003660">
    <property type="entry name" value="HAMP_dom"/>
</dbReference>
<evidence type="ECO:0000256" key="4">
    <source>
        <dbReference type="ARBA" id="ARBA00022553"/>
    </source>
</evidence>
<keyword evidence="4" id="KW-0597">Phosphoprotein</keyword>
<dbReference type="GO" id="GO:0016020">
    <property type="term" value="C:membrane"/>
    <property type="evidence" value="ECO:0007669"/>
    <property type="project" value="UniProtKB-SubCell"/>
</dbReference>
<feature type="domain" description="Histidine kinase" evidence="9">
    <location>
        <begin position="303"/>
        <end position="518"/>
    </location>
</feature>
<comment type="caution">
    <text evidence="11">The sequence shown here is derived from an EMBL/GenBank/DDBJ whole genome shotgun (WGS) entry which is preliminary data.</text>
</comment>
<dbReference type="CDD" id="cd06225">
    <property type="entry name" value="HAMP"/>
    <property type="match status" value="1"/>
</dbReference>
<dbReference type="SUPFAM" id="SSF47384">
    <property type="entry name" value="Homodimeric domain of signal transducing histidine kinase"/>
    <property type="match status" value="1"/>
</dbReference>
<keyword evidence="8" id="KW-1133">Transmembrane helix</keyword>
<dbReference type="InterPro" id="IPR003594">
    <property type="entry name" value="HATPase_dom"/>
</dbReference>
<evidence type="ECO:0000313" key="11">
    <source>
        <dbReference type="EMBL" id="MBE3637006.1"/>
    </source>
</evidence>
<comment type="catalytic activity">
    <reaction evidence="1">
        <text>ATP + protein L-histidine = ADP + protein N-phospho-L-histidine.</text>
        <dbReference type="EC" id="2.7.13.3"/>
    </reaction>
</comment>
<dbReference type="InterPro" id="IPR036890">
    <property type="entry name" value="HATPase_C_sf"/>
</dbReference>
<dbReference type="PROSITE" id="PS50109">
    <property type="entry name" value="HIS_KIN"/>
    <property type="match status" value="1"/>
</dbReference>
<evidence type="ECO:0000256" key="1">
    <source>
        <dbReference type="ARBA" id="ARBA00000085"/>
    </source>
</evidence>
<dbReference type="Gene3D" id="3.30.565.10">
    <property type="entry name" value="Histidine kinase-like ATPase, C-terminal domain"/>
    <property type="match status" value="1"/>
</dbReference>
<dbReference type="SMART" id="SM00304">
    <property type="entry name" value="HAMP"/>
    <property type="match status" value="1"/>
</dbReference>
<dbReference type="GO" id="GO:0000155">
    <property type="term" value="F:phosphorelay sensor kinase activity"/>
    <property type="evidence" value="ECO:0007669"/>
    <property type="project" value="InterPro"/>
</dbReference>
<dbReference type="InterPro" id="IPR050736">
    <property type="entry name" value="Sensor_HK_Regulatory"/>
</dbReference>
<dbReference type="PANTHER" id="PTHR43711:SF1">
    <property type="entry name" value="HISTIDINE KINASE 1"/>
    <property type="match status" value="1"/>
</dbReference>
<sequence>MSPRLSSLGLRLALVAALPGAAAVLCALLLILGLGEVSARMQALDAAERQMDRYAALSGGTARYLLVAAEAAQAGLDAPARALRLDGIAAEMRAEFARLRAAPGTQAPSRAQRGQGSAAGAMALARVQAQFDVTHAAVTGAGRSAEALRAHLDSFAMHADANLSAAMAEQIRAREAIRTGILRLRQRLSLAATAMALAAGGMAMAAWLGLVRPLIRRIDRLEGAARQIAAQDFAVALPEGPDEIGRVFAETNRMARALGQRAAEVETARARLTRTVAERTAALQAANDRLAARDRDRRRFFADISHELRTPLTVISMEAQIGAAAPQGGAREAFAVIRGRAERLNRRIDDLLRVARSETGQLELNAEPLEAGPLLEEALEETAGELAAAGMRVKRQDWPRAPVLADRNWLRQVMTGAIRNAIRHAAAGEELHLQIRAGPDIRIGIGDRGPGIAAAQRDTLFDRFARGPGSPGFGLGLALSHWVMEAQGGRIEIESPAAGHDGQGPAGTTIWLVLPEGGGGAAAPGRDGDAQGKGIC</sequence>
<dbReference type="RefSeq" id="WP_193179183.1">
    <property type="nucleotide sequence ID" value="NZ_JACVXA010000004.1"/>
</dbReference>
<comment type="subcellular location">
    <subcellularLocation>
        <location evidence="2">Membrane</location>
    </subcellularLocation>
</comment>
<name>A0A8J7CIX1_9RHOB</name>
<evidence type="ECO:0000256" key="7">
    <source>
        <dbReference type="ARBA" id="ARBA00023012"/>
    </source>
</evidence>